<dbReference type="PATRIC" id="fig|42256.3.peg.2754"/>
<evidence type="ECO:0000313" key="4">
    <source>
        <dbReference type="Proteomes" id="UP000025229"/>
    </source>
</evidence>
<name>A0A023X7H3_RUBRA</name>
<dbReference type="EMBL" id="JAWXXX010000001">
    <property type="protein sequence ID" value="MDX5892624.1"/>
    <property type="molecule type" value="Genomic_DNA"/>
</dbReference>
<dbReference type="EC" id="2.7.1.-" evidence="3"/>
<dbReference type="InterPro" id="IPR011009">
    <property type="entry name" value="Kinase-like_dom_sf"/>
</dbReference>
<evidence type="ECO:0000313" key="3">
    <source>
        <dbReference type="EMBL" id="MDX5892624.1"/>
    </source>
</evidence>
<feature type="domain" description="Aminoglycoside phosphotransferase" evidence="1">
    <location>
        <begin position="179"/>
        <end position="372"/>
    </location>
</feature>
<gene>
    <name evidence="2" type="ORF">RradSPS_2702</name>
    <name evidence="3" type="ORF">SIL72_01145</name>
</gene>
<organism evidence="2 4">
    <name type="scientific">Rubrobacter radiotolerans</name>
    <name type="common">Arthrobacter radiotolerans</name>
    <dbReference type="NCBI Taxonomy" id="42256"/>
    <lineage>
        <taxon>Bacteria</taxon>
        <taxon>Bacillati</taxon>
        <taxon>Actinomycetota</taxon>
        <taxon>Rubrobacteria</taxon>
        <taxon>Rubrobacterales</taxon>
        <taxon>Rubrobacteraceae</taxon>
        <taxon>Rubrobacter</taxon>
    </lineage>
</organism>
<evidence type="ECO:0000313" key="2">
    <source>
        <dbReference type="EMBL" id="AHY47985.1"/>
    </source>
</evidence>
<dbReference type="AlphaFoldDB" id="A0A023X7H3"/>
<dbReference type="STRING" id="42256.RradSPS_2702"/>
<dbReference type="eggNOG" id="COG0510">
    <property type="taxonomic scope" value="Bacteria"/>
</dbReference>
<dbReference type="Pfam" id="PF01636">
    <property type="entry name" value="APH"/>
    <property type="match status" value="1"/>
</dbReference>
<dbReference type="InterPro" id="IPR002575">
    <property type="entry name" value="Aminoglycoside_PTrfase"/>
</dbReference>
<dbReference type="SUPFAM" id="SSF56112">
    <property type="entry name" value="Protein kinase-like (PK-like)"/>
    <property type="match status" value="1"/>
</dbReference>
<keyword evidence="4" id="KW-1185">Reference proteome</keyword>
<dbReference type="KEGG" id="rrd:RradSPS_2702"/>
<keyword evidence="2" id="KW-0808">Transferase</keyword>
<dbReference type="Proteomes" id="UP000025229">
    <property type="component" value="Chromosome"/>
</dbReference>
<dbReference type="RefSeq" id="WP_038683314.1">
    <property type="nucleotide sequence ID" value="NZ_CP007514.1"/>
</dbReference>
<proteinExistence type="predicted"/>
<accession>A0A023X7H3</accession>
<dbReference type="EMBL" id="CP007514">
    <property type="protein sequence ID" value="AHY47985.1"/>
    <property type="molecule type" value="Genomic_DNA"/>
</dbReference>
<sequence length="439" mass="47568">MSAQTRSSEPVRLARADADLVRRDELLPGLATLLDPAAFLEALSRDLPDANPVAAEPLYLRYKPGTNCLVEYRVRAAGGREALLYAKTYGLDAASKLKKALRKPGVPGAFGVGRLVWEDRKTVVSFFPNDDRLEQLRGLTDEGKTRRLLGHVLPECPELREGRLAALRYKPERRYVARLTGTGGQGAALKLYTPGGYAQAERNALAFSETFKSTGPLRVARVLGRAEREGAIAFEWADGEPFEKTPTAGAAEKVGAALAELHAQGTRDLKYTTRQEEISSLNALAGAVSYTLPELLDGFYTLAARLSAQLLRERPLAVPIHGDFYDEQVLISASHVTILDLDRATLGDPATDLGNFAARLEYDALEGDLPGDLAANLEASLIAGYGGAGGDVLPEKVRLYKAVGLFRLAPEPFRSRRDGWAEKTGRILSRAAEVLEEGA</sequence>
<reference evidence="2 4" key="1">
    <citation type="submission" date="2014-03" db="EMBL/GenBank/DDBJ databases">
        <title>Complete genome sequence of the Radio-Resistant Rubrobacter radiotolerans RSPS-4.</title>
        <authorList>
            <person name="Egas C.C."/>
            <person name="Barroso C.C."/>
            <person name="Froufe H.J.C."/>
            <person name="Pacheco J.J."/>
            <person name="Albuquerque L.L."/>
            <person name="da Costa M.M.S."/>
        </authorList>
    </citation>
    <scope>NUCLEOTIDE SEQUENCE [LARGE SCALE GENOMIC DNA]</scope>
    <source>
        <strain evidence="2 4">RSPS-4</strain>
    </source>
</reference>
<protein>
    <submittedName>
        <fullName evidence="3">Aminoglycoside phosphotransferase family protein</fullName>
        <ecNumber evidence="3">2.7.1.-</ecNumber>
    </submittedName>
    <submittedName>
        <fullName evidence="2">Phosphotransferase enzyme family</fullName>
    </submittedName>
</protein>
<evidence type="ECO:0000259" key="1">
    <source>
        <dbReference type="Pfam" id="PF01636"/>
    </source>
</evidence>
<dbReference type="GO" id="GO:0016740">
    <property type="term" value="F:transferase activity"/>
    <property type="evidence" value="ECO:0007669"/>
    <property type="project" value="UniProtKB-KW"/>
</dbReference>
<reference evidence="3" key="2">
    <citation type="submission" date="2023-11" db="EMBL/GenBank/DDBJ databases">
        <title>MicrobeMod: A computational toolkit for identifying prokaryotic methylation and restriction-modification with nanopore sequencing.</title>
        <authorList>
            <person name="Crits-Christoph A."/>
            <person name="Kang S.C."/>
            <person name="Lee H."/>
            <person name="Ostrov N."/>
        </authorList>
    </citation>
    <scope>NUCLEOTIDE SEQUENCE</scope>
    <source>
        <strain evidence="3">ATCC 51242</strain>
    </source>
</reference>
<dbReference type="Gene3D" id="3.90.1200.10">
    <property type="match status" value="1"/>
</dbReference>
<dbReference type="OrthoDB" id="581471at2"/>
<dbReference type="Proteomes" id="UP001281130">
    <property type="component" value="Unassembled WGS sequence"/>
</dbReference>
<dbReference type="HOGENOM" id="CLU_651827_0_0_11"/>